<gene>
    <name evidence="2" type="ORF">ABZZ21_25610</name>
</gene>
<dbReference type="RefSeq" id="WP_355399362.1">
    <property type="nucleotide sequence ID" value="NZ_JBEXPZ010000034.1"/>
</dbReference>
<comment type="caution">
    <text evidence="2">The sequence shown here is derived from an EMBL/GenBank/DDBJ whole genome shotgun (WGS) entry which is preliminary data.</text>
</comment>
<evidence type="ECO:0000256" key="1">
    <source>
        <dbReference type="SAM" id="Phobius"/>
    </source>
</evidence>
<proteinExistence type="predicted"/>
<organism evidence="2 3">
    <name type="scientific">Streptomyces ossamyceticus</name>
    <dbReference type="NCBI Taxonomy" id="249581"/>
    <lineage>
        <taxon>Bacteria</taxon>
        <taxon>Bacillati</taxon>
        <taxon>Actinomycetota</taxon>
        <taxon>Actinomycetes</taxon>
        <taxon>Kitasatosporales</taxon>
        <taxon>Streptomycetaceae</taxon>
        <taxon>Streptomyces</taxon>
    </lineage>
</organism>
<keyword evidence="1" id="KW-0812">Transmembrane</keyword>
<evidence type="ECO:0000313" key="2">
    <source>
        <dbReference type="EMBL" id="MET9847863.1"/>
    </source>
</evidence>
<keyword evidence="1" id="KW-1133">Transmembrane helix</keyword>
<dbReference type="Proteomes" id="UP001550210">
    <property type="component" value="Unassembled WGS sequence"/>
</dbReference>
<sequence>MNALDTLNVLGLVLAAVFLAMACVKADWVRGWRERLNPGAEEVPDAAFIAARIMFVVMAGLLVYMAVTGFSVSARQP</sequence>
<feature type="transmembrane region" description="Helical" evidence="1">
    <location>
        <begin position="50"/>
        <end position="72"/>
    </location>
</feature>
<reference evidence="2 3" key="1">
    <citation type="submission" date="2024-06" db="EMBL/GenBank/DDBJ databases">
        <title>The Natural Products Discovery Center: Release of the First 8490 Sequenced Strains for Exploring Actinobacteria Biosynthetic Diversity.</title>
        <authorList>
            <person name="Kalkreuter E."/>
            <person name="Kautsar S.A."/>
            <person name="Yang D."/>
            <person name="Bader C.D."/>
            <person name="Teijaro C.N."/>
            <person name="Fluegel L."/>
            <person name="Davis C.M."/>
            <person name="Simpson J.R."/>
            <person name="Lauterbach L."/>
            <person name="Steele A.D."/>
            <person name="Gui C."/>
            <person name="Meng S."/>
            <person name="Li G."/>
            <person name="Viehrig K."/>
            <person name="Ye F."/>
            <person name="Su P."/>
            <person name="Kiefer A.F."/>
            <person name="Nichols A."/>
            <person name="Cepeda A.J."/>
            <person name="Yan W."/>
            <person name="Fan B."/>
            <person name="Jiang Y."/>
            <person name="Adhikari A."/>
            <person name="Zheng C.-J."/>
            <person name="Schuster L."/>
            <person name="Cowan T.M."/>
            <person name="Smanski M.J."/>
            <person name="Chevrette M.G."/>
            <person name="De Carvalho L.P.S."/>
            <person name="Shen B."/>
        </authorList>
    </citation>
    <scope>NUCLEOTIDE SEQUENCE [LARGE SCALE GENOMIC DNA]</scope>
    <source>
        <strain evidence="2 3">NPDC006434</strain>
    </source>
</reference>
<name>A0ABV2V208_9ACTN</name>
<keyword evidence="1" id="KW-0472">Membrane</keyword>
<protein>
    <submittedName>
        <fullName evidence="2">Uncharacterized protein</fullName>
    </submittedName>
</protein>
<accession>A0ABV2V208</accession>
<keyword evidence="3" id="KW-1185">Reference proteome</keyword>
<evidence type="ECO:0000313" key="3">
    <source>
        <dbReference type="Proteomes" id="UP001550210"/>
    </source>
</evidence>
<dbReference type="EMBL" id="JBEXPZ010000034">
    <property type="protein sequence ID" value="MET9847863.1"/>
    <property type="molecule type" value="Genomic_DNA"/>
</dbReference>